<feature type="transmembrane region" description="Helical" evidence="1">
    <location>
        <begin position="21"/>
        <end position="42"/>
    </location>
</feature>
<comment type="caution">
    <text evidence="2">The sequence shown here is derived from an EMBL/GenBank/DDBJ whole genome shotgun (WGS) entry which is preliminary data.</text>
</comment>
<evidence type="ECO:0000313" key="2">
    <source>
        <dbReference type="EMBL" id="OXZ29238.1"/>
    </source>
</evidence>
<feature type="transmembrane region" description="Helical" evidence="1">
    <location>
        <begin position="215"/>
        <end position="234"/>
    </location>
</feature>
<feature type="transmembrane region" description="Helical" evidence="1">
    <location>
        <begin position="131"/>
        <end position="157"/>
    </location>
</feature>
<sequence length="250" mass="29115">MFNKLLLEFNRDFSEIKKYKFNVIFANIAVLLMALFIIDGLFVKEKEIVFLMMILWYYATYAIESPTFLIQNEITDRTLISIVQSKTGILSVVLYRNLVEFLMNTIKVIVIFTLIFVSVDFDYSKFNHIPIIILVMVVSVFILYQLGTFLSSFTLLYKRLGSFVALAETYMLFFGDITVKVNNKALVLINKILFPFNNARTIFTQLQLNNVRYDLIIQLLIQAFVLSVLVKFSYDKNIQKSMKRGNLYGI</sequence>
<dbReference type="AlphaFoldDB" id="A0A233VA32"/>
<evidence type="ECO:0000256" key="1">
    <source>
        <dbReference type="SAM" id="Phobius"/>
    </source>
</evidence>
<gene>
    <name evidence="2" type="ORF">B9N49_00090</name>
</gene>
<protein>
    <submittedName>
        <fullName evidence="2">Antibiotic ABC transporter permease</fullName>
    </submittedName>
</protein>
<evidence type="ECO:0000313" key="3">
    <source>
        <dbReference type="Proteomes" id="UP000215413"/>
    </source>
</evidence>
<accession>A0A233VA32</accession>
<dbReference type="RefSeq" id="WP_094205009.1">
    <property type="nucleotide sequence ID" value="NZ_NDYC01000003.1"/>
</dbReference>
<dbReference type="Proteomes" id="UP000215413">
    <property type="component" value="Unassembled WGS sequence"/>
</dbReference>
<name>A0A233VA32_FINMA</name>
<reference evidence="3" key="1">
    <citation type="submission" date="2017-04" db="EMBL/GenBank/DDBJ databases">
        <title>Finegoldia magna isolated from orthopedic joint implant-associated infections.</title>
        <authorList>
            <person name="Bjorklund S."/>
            <person name="Bruggemann H."/>
            <person name="Jensen A."/>
            <person name="Hellmark B."/>
            <person name="Soderquist B."/>
        </authorList>
    </citation>
    <scope>NUCLEOTIDE SEQUENCE [LARGE SCALE GENOMIC DNA]</scope>
    <source>
        <strain evidence="3">CCUG 54800</strain>
    </source>
</reference>
<feature type="transmembrane region" description="Helical" evidence="1">
    <location>
        <begin position="48"/>
        <end position="70"/>
    </location>
</feature>
<keyword evidence="1" id="KW-0812">Transmembrane</keyword>
<keyword evidence="1" id="KW-1133">Transmembrane helix</keyword>
<dbReference type="EMBL" id="NDYC01000003">
    <property type="protein sequence ID" value="OXZ29238.1"/>
    <property type="molecule type" value="Genomic_DNA"/>
</dbReference>
<keyword evidence="1" id="KW-0472">Membrane</keyword>
<feature type="transmembrane region" description="Helical" evidence="1">
    <location>
        <begin position="101"/>
        <end position="119"/>
    </location>
</feature>
<proteinExistence type="predicted"/>
<organism evidence="2 3">
    <name type="scientific">Finegoldia magna</name>
    <name type="common">Peptostreptococcus magnus</name>
    <dbReference type="NCBI Taxonomy" id="1260"/>
    <lineage>
        <taxon>Bacteria</taxon>
        <taxon>Bacillati</taxon>
        <taxon>Bacillota</taxon>
        <taxon>Tissierellia</taxon>
        <taxon>Tissierellales</taxon>
        <taxon>Peptoniphilaceae</taxon>
        <taxon>Finegoldia</taxon>
    </lineage>
</organism>